<dbReference type="InterPro" id="IPR001611">
    <property type="entry name" value="Leu-rich_rpt"/>
</dbReference>
<gene>
    <name evidence="10" type="primary">LOC118426275</name>
</gene>
<evidence type="ECO:0000256" key="2">
    <source>
        <dbReference type="ARBA" id="ARBA00022729"/>
    </source>
</evidence>
<sequence>MGRKLRHLLMFLLIILKKPNMPEAGCRRSKSSRYVCMGFTSIPQNLPTSIGHLDLKNNQITKIQPGAFSHLPQLQNVDLSNNHISNIQSGTFANLPQLKELLLSSNQITMIQPCAFANLTELLSLDLSSNILTMIQAGLFANLPRLQMLVLSANQINTIQPGALLHLTRLQNLYLSNNKLTKIQERTFANLLQLQELALSYNKITMIQPGAFENLPLLQTMCLSSNAITEIQAGTFKDILRLQKLDLSYNLISKLQPGAFANLTQLQILDLRSNKMSVVPHSSFGLLKSVLTTKLDENPWQCDCRMGPFKVIMNLIEFPSFKDQIICAQPARFRGQKFIDVNLKDLICEEPTVTLPLDTQTTSNGRHNNATTAGPTLRPVVTTSVPLTLKSTFAPTFVITEGTFSSHESVPCFSLTVLIASICGSVAGTLVLVAIVGTIWCKRRTKNPSCPNCKIALSKAHTTNTGVPSGHDQKGQVQSLASTQALNMKRPPYITGSAVFQPHYYVDANKLPNPTKPKPKGTGKPTKAKPLALRRKSLPKNAPHHVSSPNHDDDDDDCVYVVPDGAIYMQPENVLYEMPANSRSSTTIDAHDNLHCYQPQTKTTKLPTDANGYVIVEPKKLKATVKN</sequence>
<protein>
    <submittedName>
        <fullName evidence="10">Leucine-rich repeat-containing protein 15-like</fullName>
    </submittedName>
</protein>
<evidence type="ECO:0000256" key="5">
    <source>
        <dbReference type="SAM" id="MobiDB-lite"/>
    </source>
</evidence>
<keyword evidence="3" id="KW-0677">Repeat</keyword>
<evidence type="ECO:0000259" key="8">
    <source>
        <dbReference type="SMART" id="SM00082"/>
    </source>
</evidence>
<keyword evidence="9" id="KW-1185">Reference proteome</keyword>
<dbReference type="FunFam" id="3.80.10.10:FF:000770">
    <property type="entry name" value="Uncharacterized protein"/>
    <property type="match status" value="1"/>
</dbReference>
<feature type="transmembrane region" description="Helical" evidence="6">
    <location>
        <begin position="413"/>
        <end position="440"/>
    </location>
</feature>
<dbReference type="OrthoDB" id="676979at2759"/>
<reference evidence="10" key="2">
    <citation type="submission" date="2025-08" db="UniProtKB">
        <authorList>
            <consortium name="RefSeq"/>
        </authorList>
    </citation>
    <scope>IDENTIFICATION</scope>
    <source>
        <strain evidence="10">S238N-H82</strain>
        <tissue evidence="10">Testes</tissue>
    </source>
</reference>
<feature type="domain" description="LRRCT" evidence="8">
    <location>
        <begin position="298"/>
        <end position="349"/>
    </location>
</feature>
<feature type="compositionally biased region" description="Low complexity" evidence="5">
    <location>
        <begin position="520"/>
        <end position="531"/>
    </location>
</feature>
<dbReference type="InterPro" id="IPR025875">
    <property type="entry name" value="Leu-rich_rpt_4"/>
</dbReference>
<feature type="region of interest" description="Disordered" evidence="5">
    <location>
        <begin position="509"/>
        <end position="532"/>
    </location>
</feature>
<dbReference type="RefSeq" id="XP_035691464.1">
    <property type="nucleotide sequence ID" value="XM_035835571.1"/>
</dbReference>
<organism evidence="9 10">
    <name type="scientific">Branchiostoma floridae</name>
    <name type="common">Florida lancelet</name>
    <name type="synonym">Amphioxus</name>
    <dbReference type="NCBI Taxonomy" id="7739"/>
    <lineage>
        <taxon>Eukaryota</taxon>
        <taxon>Metazoa</taxon>
        <taxon>Chordata</taxon>
        <taxon>Cephalochordata</taxon>
        <taxon>Leptocardii</taxon>
        <taxon>Amphioxiformes</taxon>
        <taxon>Branchiostomatidae</taxon>
        <taxon>Branchiostoma</taxon>
    </lineage>
</organism>
<dbReference type="Pfam" id="PF00560">
    <property type="entry name" value="LRR_1"/>
    <property type="match status" value="1"/>
</dbReference>
<feature type="signal peptide" evidence="7">
    <location>
        <begin position="1"/>
        <end position="24"/>
    </location>
</feature>
<proteinExistence type="predicted"/>
<dbReference type="PROSITE" id="PS51450">
    <property type="entry name" value="LRR"/>
    <property type="match status" value="4"/>
</dbReference>
<accession>A0A9J7LZT6</accession>
<dbReference type="SUPFAM" id="SSF52058">
    <property type="entry name" value="L domain-like"/>
    <property type="match status" value="1"/>
</dbReference>
<keyword evidence="6" id="KW-0472">Membrane</keyword>
<feature type="chain" id="PRO_5039927519" evidence="7">
    <location>
        <begin position="25"/>
        <end position="627"/>
    </location>
</feature>
<dbReference type="InterPro" id="IPR032675">
    <property type="entry name" value="LRR_dom_sf"/>
</dbReference>
<keyword evidence="6" id="KW-0812">Transmembrane</keyword>
<dbReference type="Pfam" id="PF12799">
    <property type="entry name" value="LRR_4"/>
    <property type="match status" value="1"/>
</dbReference>
<dbReference type="PANTHER" id="PTHR24366:SF161">
    <property type="entry name" value="TIR DOMAIN-CONTAINING PROTEIN"/>
    <property type="match status" value="1"/>
</dbReference>
<name>A0A9J7LZT6_BRAFL</name>
<dbReference type="Proteomes" id="UP000001554">
    <property type="component" value="Chromosome 11"/>
</dbReference>
<dbReference type="SMART" id="SM00082">
    <property type="entry name" value="LRRCT"/>
    <property type="match status" value="1"/>
</dbReference>
<dbReference type="SMART" id="SM00365">
    <property type="entry name" value="LRR_SD22"/>
    <property type="match status" value="7"/>
</dbReference>
<evidence type="ECO:0000256" key="6">
    <source>
        <dbReference type="SAM" id="Phobius"/>
    </source>
</evidence>
<dbReference type="SMART" id="SM00369">
    <property type="entry name" value="LRR_TYP"/>
    <property type="match status" value="10"/>
</dbReference>
<keyword evidence="1" id="KW-0433">Leucine-rich repeat</keyword>
<dbReference type="PANTHER" id="PTHR24366">
    <property type="entry name" value="IG(IMMUNOGLOBULIN) AND LRR(LEUCINE RICH REPEAT) DOMAINS"/>
    <property type="match status" value="1"/>
</dbReference>
<dbReference type="Gene3D" id="3.80.10.10">
    <property type="entry name" value="Ribonuclease Inhibitor"/>
    <property type="match status" value="2"/>
</dbReference>
<keyword evidence="4" id="KW-0325">Glycoprotein</keyword>
<keyword evidence="6" id="KW-1133">Transmembrane helix</keyword>
<evidence type="ECO:0000256" key="4">
    <source>
        <dbReference type="ARBA" id="ARBA00023180"/>
    </source>
</evidence>
<dbReference type="KEGG" id="bfo:118426275"/>
<evidence type="ECO:0000256" key="7">
    <source>
        <dbReference type="SAM" id="SignalP"/>
    </source>
</evidence>
<dbReference type="InterPro" id="IPR000483">
    <property type="entry name" value="Cys-rich_flank_reg_C"/>
</dbReference>
<dbReference type="InterPro" id="IPR003591">
    <property type="entry name" value="Leu-rich_rpt_typical-subtyp"/>
</dbReference>
<evidence type="ECO:0000256" key="1">
    <source>
        <dbReference type="ARBA" id="ARBA00022614"/>
    </source>
</evidence>
<keyword evidence="2 7" id="KW-0732">Signal</keyword>
<evidence type="ECO:0000313" key="10">
    <source>
        <dbReference type="RefSeq" id="XP_035691464.1"/>
    </source>
</evidence>
<dbReference type="GeneID" id="118426275"/>
<dbReference type="AlphaFoldDB" id="A0A9J7LZT6"/>
<reference evidence="9" key="1">
    <citation type="journal article" date="2020" name="Nat. Ecol. Evol.">
        <title>Deeply conserved synteny resolves early events in vertebrate evolution.</title>
        <authorList>
            <person name="Simakov O."/>
            <person name="Marletaz F."/>
            <person name="Yue J.X."/>
            <person name="O'Connell B."/>
            <person name="Jenkins J."/>
            <person name="Brandt A."/>
            <person name="Calef R."/>
            <person name="Tung C.H."/>
            <person name="Huang T.K."/>
            <person name="Schmutz J."/>
            <person name="Satoh N."/>
            <person name="Yu J.K."/>
            <person name="Putnam N.H."/>
            <person name="Green R.E."/>
            <person name="Rokhsar D.S."/>
        </authorList>
    </citation>
    <scope>NUCLEOTIDE SEQUENCE [LARGE SCALE GENOMIC DNA]</scope>
    <source>
        <strain evidence="9">S238N-H82</strain>
    </source>
</reference>
<dbReference type="FunFam" id="3.80.10.10:FF:001360">
    <property type="entry name" value="Uncharacterized protein"/>
    <property type="match status" value="1"/>
</dbReference>
<evidence type="ECO:0000256" key="3">
    <source>
        <dbReference type="ARBA" id="ARBA00022737"/>
    </source>
</evidence>
<dbReference type="Pfam" id="PF13855">
    <property type="entry name" value="LRR_8"/>
    <property type="match status" value="2"/>
</dbReference>
<evidence type="ECO:0000313" key="9">
    <source>
        <dbReference type="Proteomes" id="UP000001554"/>
    </source>
</evidence>